<dbReference type="EMBL" id="CP041692">
    <property type="protein sequence ID" value="QDP94893.1"/>
    <property type="molecule type" value="Genomic_DNA"/>
</dbReference>
<dbReference type="NCBIfam" id="NF033748">
    <property type="entry name" value="class_F_sortase"/>
    <property type="match status" value="1"/>
</dbReference>
<organism evidence="3 4">
    <name type="scientific">Microlunatus elymi</name>
    <dbReference type="NCBI Taxonomy" id="2596828"/>
    <lineage>
        <taxon>Bacteria</taxon>
        <taxon>Bacillati</taxon>
        <taxon>Actinomycetota</taxon>
        <taxon>Actinomycetes</taxon>
        <taxon>Propionibacteriales</taxon>
        <taxon>Propionibacteriaceae</taxon>
        <taxon>Microlunatus</taxon>
    </lineage>
</organism>
<dbReference type="KEGG" id="mik:FOE78_02245"/>
<dbReference type="InterPro" id="IPR023365">
    <property type="entry name" value="Sortase_dom-sf"/>
</dbReference>
<dbReference type="RefSeq" id="WP_143984878.1">
    <property type="nucleotide sequence ID" value="NZ_CP041692.1"/>
</dbReference>
<evidence type="ECO:0000313" key="3">
    <source>
        <dbReference type="EMBL" id="QDP94893.1"/>
    </source>
</evidence>
<dbReference type="OrthoDB" id="525039at2"/>
<dbReference type="Pfam" id="PF04203">
    <property type="entry name" value="Sortase"/>
    <property type="match status" value="1"/>
</dbReference>
<protein>
    <submittedName>
        <fullName evidence="3">Class F sortase</fullName>
    </submittedName>
</protein>
<sequence>MTDRRSDDQSVRGALVRRRLALGIAAVVCALGGGTAVTAAVLTDRPAPPQAAGFGDSTPTAAASSVRPATPGRSTRASARPHTSARSSVGPDKQPNRSSLSPSRATDSEPTKINIPAIGVHADFVPLGLTSKGELATPSDPDQVGWFTGGYPPGGPGVAVVAGHVTWNGAEGAFFELADLKHGDRIKINRKDGSTAVFAVRRLATFPKNHFPTEQVYRHSDQPELVLITCGGNYSAAAHYYDANVIAWADLVHS</sequence>
<dbReference type="CDD" id="cd05829">
    <property type="entry name" value="Sortase_F"/>
    <property type="match status" value="1"/>
</dbReference>
<feature type="compositionally biased region" description="Polar residues" evidence="2">
    <location>
        <begin position="96"/>
        <end position="105"/>
    </location>
</feature>
<accession>A0A516PUS1</accession>
<gene>
    <name evidence="3" type="ORF">FOE78_02245</name>
</gene>
<dbReference type="Proteomes" id="UP000319263">
    <property type="component" value="Chromosome"/>
</dbReference>
<dbReference type="InterPro" id="IPR042001">
    <property type="entry name" value="Sortase_F"/>
</dbReference>
<evidence type="ECO:0000256" key="1">
    <source>
        <dbReference type="ARBA" id="ARBA00022801"/>
    </source>
</evidence>
<reference evidence="3 4" key="1">
    <citation type="submission" date="2019-07" db="EMBL/GenBank/DDBJ databases">
        <title>Microlunatus dokdonensis sp. nov. isolated from the rhizospheric soil of the wild plant Elymus tsukushiensis.</title>
        <authorList>
            <person name="Ghim S.-Y."/>
            <person name="Hwang Y.-J."/>
            <person name="Son J.-S."/>
            <person name="Shin J.-H."/>
        </authorList>
    </citation>
    <scope>NUCLEOTIDE SEQUENCE [LARGE SCALE GENOMIC DNA]</scope>
    <source>
        <strain evidence="3 4">KUDC0627</strain>
    </source>
</reference>
<dbReference type="GO" id="GO:0016787">
    <property type="term" value="F:hydrolase activity"/>
    <property type="evidence" value="ECO:0007669"/>
    <property type="project" value="UniProtKB-KW"/>
</dbReference>
<dbReference type="Gene3D" id="2.40.260.10">
    <property type="entry name" value="Sortase"/>
    <property type="match status" value="1"/>
</dbReference>
<dbReference type="SUPFAM" id="SSF63817">
    <property type="entry name" value="Sortase"/>
    <property type="match status" value="1"/>
</dbReference>
<dbReference type="AlphaFoldDB" id="A0A516PUS1"/>
<keyword evidence="1" id="KW-0378">Hydrolase</keyword>
<keyword evidence="4" id="KW-1185">Reference proteome</keyword>
<evidence type="ECO:0000313" key="4">
    <source>
        <dbReference type="Proteomes" id="UP000319263"/>
    </source>
</evidence>
<name>A0A516PUS1_9ACTN</name>
<feature type="region of interest" description="Disordered" evidence="2">
    <location>
        <begin position="50"/>
        <end position="113"/>
    </location>
</feature>
<proteinExistence type="predicted"/>
<evidence type="ECO:0000256" key="2">
    <source>
        <dbReference type="SAM" id="MobiDB-lite"/>
    </source>
</evidence>
<dbReference type="InterPro" id="IPR005754">
    <property type="entry name" value="Sortase"/>
</dbReference>